<name>E6PY97_9ZZZZ</name>
<gene>
    <name evidence="1" type="ORF">CARN3_0872</name>
</gene>
<protein>
    <submittedName>
        <fullName evidence="1">Uncharacterized protein</fullName>
    </submittedName>
</protein>
<comment type="caution">
    <text evidence="1">The sequence shown here is derived from an EMBL/GenBank/DDBJ whole genome shotgun (WGS) entry which is preliminary data.</text>
</comment>
<dbReference type="AlphaFoldDB" id="E6PY97"/>
<evidence type="ECO:0000313" key="1">
    <source>
        <dbReference type="EMBL" id="CBH99906.1"/>
    </source>
</evidence>
<accession>E6PY97</accession>
<organism evidence="1">
    <name type="scientific">mine drainage metagenome</name>
    <dbReference type="NCBI Taxonomy" id="410659"/>
    <lineage>
        <taxon>unclassified sequences</taxon>
        <taxon>metagenomes</taxon>
        <taxon>ecological metagenomes</taxon>
    </lineage>
</organism>
<dbReference type="EMBL" id="CABN01000067">
    <property type="protein sequence ID" value="CBH99906.1"/>
    <property type="molecule type" value="Genomic_DNA"/>
</dbReference>
<sequence length="61" mass="6723">MATCSYLRSISPERTPALMNRRHFLQCSTASLGLFAANTSHALTPPDKRSPFKFRLNAGIA</sequence>
<reference evidence="1" key="1">
    <citation type="submission" date="2009-10" db="EMBL/GenBank/DDBJ databases">
        <title>Diversity of trophic interactions inside an arsenic-rich microbial ecosystem.</title>
        <authorList>
            <person name="Bertin P.N."/>
            <person name="Heinrich-Salmeron A."/>
            <person name="Pelletier E."/>
            <person name="Goulhen-Chollet F."/>
            <person name="Arsene-Ploetze F."/>
            <person name="Gallien S."/>
            <person name="Calteau A."/>
            <person name="Vallenet D."/>
            <person name="Casiot C."/>
            <person name="Chane-Woon-Ming B."/>
            <person name="Giloteaux L."/>
            <person name="Barakat M."/>
            <person name="Bonnefoy V."/>
            <person name="Bruneel O."/>
            <person name="Chandler M."/>
            <person name="Cleiss J."/>
            <person name="Duran R."/>
            <person name="Elbaz-Poulichet F."/>
            <person name="Fonknechten N."/>
            <person name="Lauga B."/>
            <person name="Mornico D."/>
            <person name="Ortet P."/>
            <person name="Schaeffer C."/>
            <person name="Siguier P."/>
            <person name="Alexander Thil Smith A."/>
            <person name="Van Dorsselaer A."/>
            <person name="Weissenbach J."/>
            <person name="Medigue C."/>
            <person name="Le Paslier D."/>
        </authorList>
    </citation>
    <scope>NUCLEOTIDE SEQUENCE</scope>
</reference>
<proteinExistence type="predicted"/>